<evidence type="ECO:0000256" key="6">
    <source>
        <dbReference type="RuleBase" id="RU003422"/>
    </source>
</evidence>
<dbReference type="EMBL" id="CM002923">
    <property type="protein sequence ID" value="KGN60533.1"/>
    <property type="molecule type" value="Genomic_DNA"/>
</dbReference>
<comment type="similarity">
    <text evidence="1 6">Belongs to the RecA family.</text>
</comment>
<dbReference type="PROSITE" id="PS50163">
    <property type="entry name" value="RECA_3"/>
    <property type="match status" value="1"/>
</dbReference>
<dbReference type="Gene3D" id="3.30.250.10">
    <property type="entry name" value="RecA protein, C-terminal domain"/>
    <property type="match status" value="1"/>
</dbReference>
<dbReference type="InterPro" id="IPR027417">
    <property type="entry name" value="P-loop_NTPase"/>
</dbReference>
<dbReference type="Pfam" id="PF21096">
    <property type="entry name" value="RecA_C"/>
    <property type="match status" value="1"/>
</dbReference>
<evidence type="ECO:0000256" key="7">
    <source>
        <dbReference type="SAM" id="MobiDB-lite"/>
    </source>
</evidence>
<name>A0A0A0LFR1_CUCSA</name>
<organism evidence="10 11">
    <name type="scientific">Cucumis sativus</name>
    <name type="common">Cucumber</name>
    <dbReference type="NCBI Taxonomy" id="3659"/>
    <lineage>
        <taxon>Eukaryota</taxon>
        <taxon>Viridiplantae</taxon>
        <taxon>Streptophyta</taxon>
        <taxon>Embryophyta</taxon>
        <taxon>Tracheophyta</taxon>
        <taxon>Spermatophyta</taxon>
        <taxon>Magnoliopsida</taxon>
        <taxon>eudicotyledons</taxon>
        <taxon>Gunneridae</taxon>
        <taxon>Pentapetalae</taxon>
        <taxon>rosids</taxon>
        <taxon>fabids</taxon>
        <taxon>Cucurbitales</taxon>
        <taxon>Cucurbitaceae</taxon>
        <taxon>Benincaseae</taxon>
        <taxon>Cucumis</taxon>
    </lineage>
</organism>
<reference evidence="10 11" key="1">
    <citation type="journal article" date="2009" name="Nat. Genet.">
        <title>The genome of the cucumber, Cucumis sativus L.</title>
        <authorList>
            <person name="Huang S."/>
            <person name="Li R."/>
            <person name="Zhang Z."/>
            <person name="Li L."/>
            <person name="Gu X."/>
            <person name="Fan W."/>
            <person name="Lucas W.J."/>
            <person name="Wang X."/>
            <person name="Xie B."/>
            <person name="Ni P."/>
            <person name="Ren Y."/>
            <person name="Zhu H."/>
            <person name="Li J."/>
            <person name="Lin K."/>
            <person name="Jin W."/>
            <person name="Fei Z."/>
            <person name="Li G."/>
            <person name="Staub J."/>
            <person name="Kilian A."/>
            <person name="van der Vossen E.A."/>
            <person name="Wu Y."/>
            <person name="Guo J."/>
            <person name="He J."/>
            <person name="Jia Z."/>
            <person name="Ren Y."/>
            <person name="Tian G."/>
            <person name="Lu Y."/>
            <person name="Ruan J."/>
            <person name="Qian W."/>
            <person name="Wang M."/>
            <person name="Huang Q."/>
            <person name="Li B."/>
            <person name="Xuan Z."/>
            <person name="Cao J."/>
            <person name="Asan"/>
            <person name="Wu Z."/>
            <person name="Zhang J."/>
            <person name="Cai Q."/>
            <person name="Bai Y."/>
            <person name="Zhao B."/>
            <person name="Han Y."/>
            <person name="Li Y."/>
            <person name="Li X."/>
            <person name="Wang S."/>
            <person name="Shi Q."/>
            <person name="Liu S."/>
            <person name="Cho W.K."/>
            <person name="Kim J.Y."/>
            <person name="Xu Y."/>
            <person name="Heller-Uszynska K."/>
            <person name="Miao H."/>
            <person name="Cheng Z."/>
            <person name="Zhang S."/>
            <person name="Wu J."/>
            <person name="Yang Y."/>
            <person name="Kang H."/>
            <person name="Li M."/>
            <person name="Liang H."/>
            <person name="Ren X."/>
            <person name="Shi Z."/>
            <person name="Wen M."/>
            <person name="Jian M."/>
            <person name="Yang H."/>
            <person name="Zhang G."/>
            <person name="Yang Z."/>
            <person name="Chen R."/>
            <person name="Liu S."/>
            <person name="Li J."/>
            <person name="Ma L."/>
            <person name="Liu H."/>
            <person name="Zhou Y."/>
            <person name="Zhao J."/>
            <person name="Fang X."/>
            <person name="Li G."/>
            <person name="Fang L."/>
            <person name="Li Y."/>
            <person name="Liu D."/>
            <person name="Zheng H."/>
            <person name="Zhang Y."/>
            <person name="Qin N."/>
            <person name="Li Z."/>
            <person name="Yang G."/>
            <person name="Yang S."/>
            <person name="Bolund L."/>
            <person name="Kristiansen K."/>
            <person name="Zheng H."/>
            <person name="Li S."/>
            <person name="Zhang X."/>
            <person name="Yang H."/>
            <person name="Wang J."/>
            <person name="Sun R."/>
            <person name="Zhang B."/>
            <person name="Jiang S."/>
            <person name="Wang J."/>
            <person name="Du Y."/>
            <person name="Li S."/>
        </authorList>
    </citation>
    <scope>NUCLEOTIDE SEQUENCE [LARGE SCALE GENOMIC DNA]</scope>
    <source>
        <strain evidence="11">cv. 9930</strain>
    </source>
</reference>
<dbReference type="SUPFAM" id="SSF54752">
    <property type="entry name" value="RecA protein, C-terminal domain"/>
    <property type="match status" value="1"/>
</dbReference>
<dbReference type="CDD" id="cd00983">
    <property type="entry name" value="RecA"/>
    <property type="match status" value="1"/>
</dbReference>
<dbReference type="GO" id="GO:0006281">
    <property type="term" value="P:DNA repair"/>
    <property type="evidence" value="ECO:0007669"/>
    <property type="project" value="InterPro"/>
</dbReference>
<keyword evidence="11" id="KW-1185">Reference proteome</keyword>
<dbReference type="InterPro" id="IPR049428">
    <property type="entry name" value="RecA-like_N"/>
</dbReference>
<dbReference type="InterPro" id="IPR003593">
    <property type="entry name" value="AAA+_ATPase"/>
</dbReference>
<evidence type="ECO:0000313" key="11">
    <source>
        <dbReference type="Proteomes" id="UP000029981"/>
    </source>
</evidence>
<evidence type="ECO:0000256" key="1">
    <source>
        <dbReference type="ARBA" id="ARBA00009391"/>
    </source>
</evidence>
<feature type="domain" description="RecA family profile 2" evidence="9">
    <location>
        <begin position="244"/>
        <end position="318"/>
    </location>
</feature>
<evidence type="ECO:0000256" key="5">
    <source>
        <dbReference type="ARBA" id="ARBA00023172"/>
    </source>
</evidence>
<dbReference type="GO" id="GO:0005524">
    <property type="term" value="F:ATP binding"/>
    <property type="evidence" value="ECO:0007669"/>
    <property type="project" value="UniProtKB-KW"/>
</dbReference>
<dbReference type="AlphaFoldDB" id="A0A0A0LFR1"/>
<dbReference type="InterPro" id="IPR049261">
    <property type="entry name" value="RecA-like_C"/>
</dbReference>
<dbReference type="PANTHER" id="PTHR45900">
    <property type="entry name" value="RECA"/>
    <property type="match status" value="1"/>
</dbReference>
<evidence type="ECO:0000256" key="2">
    <source>
        <dbReference type="ARBA" id="ARBA00022741"/>
    </source>
</evidence>
<dbReference type="PROSITE" id="PS50162">
    <property type="entry name" value="RECA_2"/>
    <property type="match status" value="1"/>
</dbReference>
<protein>
    <recommendedName>
        <fullName evidence="12">RecA family profile 2 domain-containing protein</fullName>
    </recommendedName>
</protein>
<dbReference type="STRING" id="3659.A0A0A0LFR1"/>
<evidence type="ECO:0000313" key="10">
    <source>
        <dbReference type="EMBL" id="KGN60533.1"/>
    </source>
</evidence>
<reference evidence="10 11" key="4">
    <citation type="journal article" date="2011" name="BMC Genomics">
        <title>RNA-Seq improves annotation of protein-coding genes in the cucumber genome.</title>
        <authorList>
            <person name="Li Z."/>
            <person name="Zhang Z."/>
            <person name="Yan P."/>
            <person name="Huang S."/>
            <person name="Fei Z."/>
            <person name="Lin K."/>
        </authorList>
    </citation>
    <scope>NUCLEOTIDE SEQUENCE [LARGE SCALE GENOMIC DNA]</scope>
    <source>
        <strain evidence="11">cv. 9930</strain>
    </source>
</reference>
<dbReference type="GO" id="GO:0006310">
    <property type="term" value="P:DNA recombination"/>
    <property type="evidence" value="ECO:0007669"/>
    <property type="project" value="UniProtKB-KW"/>
</dbReference>
<keyword evidence="4" id="KW-0238">DNA-binding</keyword>
<dbReference type="InterPro" id="IPR020587">
    <property type="entry name" value="RecA_monomer-monomer_interface"/>
</dbReference>
<evidence type="ECO:0000259" key="8">
    <source>
        <dbReference type="PROSITE" id="PS50162"/>
    </source>
</evidence>
<dbReference type="NCBIfam" id="TIGR02012">
    <property type="entry name" value="tigrfam_recA"/>
    <property type="match status" value="1"/>
</dbReference>
<evidence type="ECO:0000256" key="4">
    <source>
        <dbReference type="ARBA" id="ARBA00023125"/>
    </source>
</evidence>
<dbReference type="InterPro" id="IPR023400">
    <property type="entry name" value="RecA_C_sf"/>
</dbReference>
<evidence type="ECO:0008006" key="12">
    <source>
        <dbReference type="Google" id="ProtNLM"/>
    </source>
</evidence>
<reference evidence="10 11" key="2">
    <citation type="journal article" date="2009" name="PLoS ONE">
        <title>An integrated genetic and cytogenetic map of the cucumber genome.</title>
        <authorList>
            <person name="Ren Y."/>
            <person name="Zhang Z."/>
            <person name="Liu J."/>
            <person name="Staub J.E."/>
            <person name="Han Y."/>
            <person name="Cheng Z."/>
            <person name="Li X."/>
            <person name="Lu J."/>
            <person name="Miao H."/>
            <person name="Kang H."/>
            <person name="Xie B."/>
            <person name="Gu X."/>
            <person name="Wang X."/>
            <person name="Du Y."/>
            <person name="Jin W."/>
            <person name="Huang S."/>
        </authorList>
    </citation>
    <scope>NUCLEOTIDE SEQUENCE [LARGE SCALE GENOMIC DNA]</scope>
    <source>
        <strain evidence="11">cv. 9930</strain>
    </source>
</reference>
<keyword evidence="5" id="KW-0233">DNA recombination</keyword>
<proteinExistence type="inferred from homology"/>
<dbReference type="OMA" id="YVSPRVQ"/>
<dbReference type="Proteomes" id="UP000029981">
    <property type="component" value="Chromosome 2"/>
</dbReference>
<dbReference type="PANTHER" id="PTHR45900:SF6">
    <property type="entry name" value="DNA REPAIR PROTEIN RECA HOMOLOG 3, MITOCHONDRIAL-RELATED"/>
    <property type="match status" value="1"/>
</dbReference>
<reference evidence="10 11" key="3">
    <citation type="journal article" date="2010" name="BMC Genomics">
        <title>Transcriptome sequencing and comparative analysis of cucumber flowers with different sex types.</title>
        <authorList>
            <person name="Guo S."/>
            <person name="Zheng Y."/>
            <person name="Joung J.G."/>
            <person name="Liu S."/>
            <person name="Zhang Z."/>
            <person name="Crasta O.R."/>
            <person name="Sobral B.W."/>
            <person name="Xu Y."/>
            <person name="Huang S."/>
            <person name="Fei Z."/>
        </authorList>
    </citation>
    <scope>NUCLEOTIDE SEQUENCE [LARGE SCALE GENOMIC DNA]</scope>
    <source>
        <strain evidence="11">cv. 9930</strain>
    </source>
</reference>
<dbReference type="GO" id="GO:0003697">
    <property type="term" value="F:single-stranded DNA binding"/>
    <property type="evidence" value="ECO:0007669"/>
    <property type="project" value="InterPro"/>
</dbReference>
<sequence>MHDLLEKVQIMYYVHYNVTQYQCYVDLESKKKPANSSDGSDSSEKKLSKKELALQQALGQITTTFGKGSIMWLGRSASSKNVPVVSTGSFSLDMALGVGGFPKGRVIEIYGPEASGKTTLALHVIAESQKQGGSCVFVDAEHAFDPALAQAIGVNTENLYLSQPDCGEQALSFVDSQIRRGSVDVVVVNNVAALVPKGEVDGEMGDTPMAMQARLMGQALRKLCHSLFLSQTILIFISQIRSKPSTFGGSEVVTCCGNAVKFYASVRLFVCRIGYVKKGEEVIGSRVQVKVVKNKLAPPFRIAQFELERGKGICKESEIIILGLKYKFMSQAASLYRFHGRSFYGKESLKTFLLESEDAREELITKLREKLLDAEMGKPQNRDETEGSLQEDVITPPNSRDEDAVTAVKVMKNNKHAPFRNVQFELKSGKGISKESEIIDLALKYKFITKAGSFFKYNGRNFHGKEALKTFLSKNEDVRKELITKLQEYIITPPDSTDEDAVTAAEA</sequence>
<evidence type="ECO:0000256" key="3">
    <source>
        <dbReference type="ARBA" id="ARBA00022840"/>
    </source>
</evidence>
<gene>
    <name evidence="10" type="ORF">Csa_2G000415</name>
</gene>
<accession>A0A0A0LFR1</accession>
<feature type="compositionally biased region" description="Basic and acidic residues" evidence="7">
    <location>
        <begin position="375"/>
        <end position="385"/>
    </location>
</feature>
<dbReference type="GO" id="GO:0140664">
    <property type="term" value="F:ATP-dependent DNA damage sensor activity"/>
    <property type="evidence" value="ECO:0007669"/>
    <property type="project" value="InterPro"/>
</dbReference>
<feature type="domain" description="RecA family profile 1" evidence="8">
    <location>
        <begin position="81"/>
        <end position="240"/>
    </location>
</feature>
<dbReference type="SMART" id="SM00382">
    <property type="entry name" value="AAA"/>
    <property type="match status" value="1"/>
</dbReference>
<dbReference type="Gene3D" id="3.40.50.300">
    <property type="entry name" value="P-loop containing nucleotide triphosphate hydrolases"/>
    <property type="match status" value="1"/>
</dbReference>
<dbReference type="PRINTS" id="PR00142">
    <property type="entry name" value="RECA"/>
</dbReference>
<dbReference type="InterPro" id="IPR013765">
    <property type="entry name" value="DNA_recomb/repair_RecA"/>
</dbReference>
<dbReference type="eggNOG" id="KOG1433">
    <property type="taxonomic scope" value="Eukaryota"/>
</dbReference>
<evidence type="ECO:0000259" key="9">
    <source>
        <dbReference type="PROSITE" id="PS50163"/>
    </source>
</evidence>
<dbReference type="SUPFAM" id="SSF52540">
    <property type="entry name" value="P-loop containing nucleoside triphosphate hydrolases"/>
    <property type="match status" value="1"/>
</dbReference>
<keyword evidence="2 6" id="KW-0547">Nucleotide-binding</keyword>
<keyword evidence="3 6" id="KW-0067">ATP-binding</keyword>
<dbReference type="InterPro" id="IPR020588">
    <property type="entry name" value="RecA_ATP-bd"/>
</dbReference>
<dbReference type="Pfam" id="PF00154">
    <property type="entry name" value="RecA_N"/>
    <property type="match status" value="1"/>
</dbReference>
<dbReference type="Gramene" id="KGN60533">
    <property type="protein sequence ID" value="KGN60533"/>
    <property type="gene ID" value="Csa_2G000415"/>
</dbReference>
<feature type="region of interest" description="Disordered" evidence="7">
    <location>
        <begin position="375"/>
        <end position="401"/>
    </location>
</feature>